<evidence type="ECO:0000313" key="6">
    <source>
        <dbReference type="Proteomes" id="UP001336314"/>
    </source>
</evidence>
<gene>
    <name evidence="5" type="ORF">QWY20_08515</name>
</gene>
<dbReference type="Gene3D" id="3.40.50.150">
    <property type="entry name" value="Vaccinia Virus protein VP39"/>
    <property type="match status" value="1"/>
</dbReference>
<proteinExistence type="predicted"/>
<dbReference type="EC" id="2.1.-.-" evidence="5"/>
<evidence type="ECO:0000313" key="5">
    <source>
        <dbReference type="EMBL" id="MEE2001495.1"/>
    </source>
</evidence>
<accession>A0ABU7J4Q8</accession>
<dbReference type="PANTHER" id="PTHR43464:SF19">
    <property type="entry name" value="UBIQUINONE BIOSYNTHESIS O-METHYLTRANSFERASE, MITOCHONDRIAL"/>
    <property type="match status" value="1"/>
</dbReference>
<dbReference type="InterPro" id="IPR041698">
    <property type="entry name" value="Methyltransf_25"/>
</dbReference>
<dbReference type="GO" id="GO:0008168">
    <property type="term" value="F:methyltransferase activity"/>
    <property type="evidence" value="ECO:0007669"/>
    <property type="project" value="UniProtKB-KW"/>
</dbReference>
<evidence type="ECO:0000256" key="3">
    <source>
        <dbReference type="ARBA" id="ARBA00022691"/>
    </source>
</evidence>
<organism evidence="5 6">
    <name type="scientific">Alkalimonas cellulosilytica</name>
    <dbReference type="NCBI Taxonomy" id="3058395"/>
    <lineage>
        <taxon>Bacteria</taxon>
        <taxon>Pseudomonadati</taxon>
        <taxon>Pseudomonadota</taxon>
        <taxon>Gammaproteobacteria</taxon>
        <taxon>Alkalimonas</taxon>
    </lineage>
</organism>
<dbReference type="RefSeq" id="WP_330128595.1">
    <property type="nucleotide sequence ID" value="NZ_JAUHLI010000007.1"/>
</dbReference>
<protein>
    <submittedName>
        <fullName evidence="5">Class I SAM-dependent methyltransferase</fullName>
        <ecNumber evidence="5">2.1.-.-</ecNumber>
    </submittedName>
</protein>
<dbReference type="SUPFAM" id="SSF53335">
    <property type="entry name" value="S-adenosyl-L-methionine-dependent methyltransferases"/>
    <property type="match status" value="1"/>
</dbReference>
<comment type="caution">
    <text evidence="5">The sequence shown here is derived from an EMBL/GenBank/DDBJ whole genome shotgun (WGS) entry which is preliminary data.</text>
</comment>
<keyword evidence="1 5" id="KW-0489">Methyltransferase</keyword>
<dbReference type="PANTHER" id="PTHR43464">
    <property type="entry name" value="METHYLTRANSFERASE"/>
    <property type="match status" value="1"/>
</dbReference>
<feature type="domain" description="Methyltransferase" evidence="4">
    <location>
        <begin position="37"/>
        <end position="120"/>
    </location>
</feature>
<dbReference type="CDD" id="cd02440">
    <property type="entry name" value="AdoMet_MTases"/>
    <property type="match status" value="1"/>
</dbReference>
<evidence type="ECO:0000259" key="4">
    <source>
        <dbReference type="Pfam" id="PF13649"/>
    </source>
</evidence>
<reference evidence="5 6" key="1">
    <citation type="submission" date="2023-07" db="EMBL/GenBank/DDBJ databases">
        <title>Alkalimonas sp., MEB108 novel, alkaliphilic bacterium isolated from Lonar Lake, India.</title>
        <authorList>
            <person name="Joshi A."/>
            <person name="Thite S."/>
        </authorList>
    </citation>
    <scope>NUCLEOTIDE SEQUENCE [LARGE SCALE GENOMIC DNA]</scope>
    <source>
        <strain evidence="5 6">MEB108</strain>
    </source>
</reference>
<dbReference type="InterPro" id="IPR029063">
    <property type="entry name" value="SAM-dependent_MTases_sf"/>
</dbReference>
<dbReference type="GO" id="GO:0032259">
    <property type="term" value="P:methylation"/>
    <property type="evidence" value="ECO:0007669"/>
    <property type="project" value="UniProtKB-KW"/>
</dbReference>
<dbReference type="EMBL" id="JAUHLI010000007">
    <property type="protein sequence ID" value="MEE2001495.1"/>
    <property type="molecule type" value="Genomic_DNA"/>
</dbReference>
<evidence type="ECO:0000256" key="1">
    <source>
        <dbReference type="ARBA" id="ARBA00022603"/>
    </source>
</evidence>
<keyword evidence="6" id="KW-1185">Reference proteome</keyword>
<name>A0ABU7J4Q8_9GAMM</name>
<dbReference type="Pfam" id="PF13649">
    <property type="entry name" value="Methyltransf_25"/>
    <property type="match status" value="1"/>
</dbReference>
<dbReference type="Proteomes" id="UP001336314">
    <property type="component" value="Unassembled WGS sequence"/>
</dbReference>
<evidence type="ECO:0000256" key="2">
    <source>
        <dbReference type="ARBA" id="ARBA00022679"/>
    </source>
</evidence>
<keyword evidence="2 5" id="KW-0808">Transferase</keyword>
<sequence>MSLDPDLASSEYEFLHSGISLPRIELLRLPDLKGLRVLHLMCGDGLLCGFAHFSGASRVLGTDPSAENIMQAQSNYPGCDFQQLELQQLPDETFDIIVLSSLHHASGKKQFIQQLMQRLCSTGMLVLEQGIAVGRRRWSTLSIAGQAFRFPSQKGLETLLRPYAWKLQGTGLIRASDPVRRFVVHVQKRKPYAYLLLQPPGFGKTTLARQAFSPSRAVLISGDLLYSKVARGRLQAPAHLSDLICARYQEYQFAGETKRQYDWADVTQRIISAGLLPELVDFWLAEHGLTDCVIDSFIPAEHHAAVQKLLQQRGYVAVLLHWQMEQTQLDAAMGREQLQQFQQTRLGIKAPSGLKPLQRLLQRLKLKS</sequence>
<keyword evidence="3" id="KW-0949">S-adenosyl-L-methionine</keyword>